<protein>
    <submittedName>
        <fullName evidence="1">Uncharacterized protein</fullName>
    </submittedName>
</protein>
<evidence type="ECO:0000313" key="2">
    <source>
        <dbReference type="Proteomes" id="UP001178507"/>
    </source>
</evidence>
<dbReference type="EMBL" id="CAUJNA010000335">
    <property type="protein sequence ID" value="CAJ1375666.1"/>
    <property type="molecule type" value="Genomic_DNA"/>
</dbReference>
<dbReference type="Proteomes" id="UP001178507">
    <property type="component" value="Unassembled WGS sequence"/>
</dbReference>
<accession>A0AA36HV56</accession>
<dbReference type="AlphaFoldDB" id="A0AA36HV56"/>
<organism evidence="1 2">
    <name type="scientific">Effrenium voratum</name>
    <dbReference type="NCBI Taxonomy" id="2562239"/>
    <lineage>
        <taxon>Eukaryota</taxon>
        <taxon>Sar</taxon>
        <taxon>Alveolata</taxon>
        <taxon>Dinophyceae</taxon>
        <taxon>Suessiales</taxon>
        <taxon>Symbiodiniaceae</taxon>
        <taxon>Effrenium</taxon>
    </lineage>
</organism>
<sequence>MLLSAQLTKRRRKRRKPRSSEPFQLSLVLVNPATSFDRTAWPLLGRALAAVPNEPQALPPWLPHKDLDDLFQEICANVSSCRPTRTWRAQRSRAPLPTARSLGVWPRESACKSSTPATPWTPALRASCCIRRTSPSSYRPRR</sequence>
<evidence type="ECO:0000313" key="1">
    <source>
        <dbReference type="EMBL" id="CAJ1375666.1"/>
    </source>
</evidence>
<comment type="caution">
    <text evidence="1">The sequence shown here is derived from an EMBL/GenBank/DDBJ whole genome shotgun (WGS) entry which is preliminary data.</text>
</comment>
<name>A0AA36HV56_9DINO</name>
<keyword evidence="2" id="KW-1185">Reference proteome</keyword>
<gene>
    <name evidence="1" type="ORF">EVOR1521_LOCUS4892</name>
</gene>
<reference evidence="1" key="1">
    <citation type="submission" date="2023-08" db="EMBL/GenBank/DDBJ databases">
        <authorList>
            <person name="Chen Y."/>
            <person name="Shah S."/>
            <person name="Dougan E. K."/>
            <person name="Thang M."/>
            <person name="Chan C."/>
        </authorList>
    </citation>
    <scope>NUCLEOTIDE SEQUENCE</scope>
</reference>
<proteinExistence type="predicted"/>